<organism evidence="1 2">
    <name type="scientific">Rhinolophus ferrumequinum</name>
    <name type="common">Greater horseshoe bat</name>
    <dbReference type="NCBI Taxonomy" id="59479"/>
    <lineage>
        <taxon>Eukaryota</taxon>
        <taxon>Metazoa</taxon>
        <taxon>Chordata</taxon>
        <taxon>Craniata</taxon>
        <taxon>Vertebrata</taxon>
        <taxon>Euteleostomi</taxon>
        <taxon>Mammalia</taxon>
        <taxon>Eutheria</taxon>
        <taxon>Laurasiatheria</taxon>
        <taxon>Chiroptera</taxon>
        <taxon>Yinpterochiroptera</taxon>
        <taxon>Rhinolophoidea</taxon>
        <taxon>Rhinolophidae</taxon>
        <taxon>Rhinolophinae</taxon>
        <taxon>Rhinolophus</taxon>
    </lineage>
</organism>
<name>A0A7J7TN86_RHIFE</name>
<comment type="caution">
    <text evidence="1">The sequence shown here is derived from an EMBL/GenBank/DDBJ whole genome shotgun (WGS) entry which is preliminary data.</text>
</comment>
<accession>A0A7J7TN86</accession>
<reference evidence="1 2" key="1">
    <citation type="journal article" date="2020" name="Nature">
        <title>Six reference-quality genomes reveal evolution of bat adaptations.</title>
        <authorList>
            <person name="Jebb D."/>
            <person name="Huang Z."/>
            <person name="Pippel M."/>
            <person name="Hughes G.M."/>
            <person name="Lavrichenko K."/>
            <person name="Devanna P."/>
            <person name="Winkler S."/>
            <person name="Jermiin L.S."/>
            <person name="Skirmuntt E.C."/>
            <person name="Katzourakis A."/>
            <person name="Burkitt-Gray L."/>
            <person name="Ray D.A."/>
            <person name="Sullivan K.A.M."/>
            <person name="Roscito J.G."/>
            <person name="Kirilenko B.M."/>
            <person name="Davalos L.M."/>
            <person name="Corthals A.P."/>
            <person name="Power M.L."/>
            <person name="Jones G."/>
            <person name="Ransome R.D."/>
            <person name="Dechmann D.K.N."/>
            <person name="Locatelli A.G."/>
            <person name="Puechmaille S.J."/>
            <person name="Fedrigo O."/>
            <person name="Jarvis E.D."/>
            <person name="Hiller M."/>
            <person name="Vernes S.C."/>
            <person name="Myers E.W."/>
            <person name="Teeling E.C."/>
        </authorList>
    </citation>
    <scope>NUCLEOTIDE SEQUENCE [LARGE SCALE GENOMIC DNA]</scope>
    <source>
        <strain evidence="1">MRhiFer1</strain>
        <tissue evidence="1">Lung</tissue>
    </source>
</reference>
<gene>
    <name evidence="1" type="ORF">mRhiFer1_008768</name>
</gene>
<evidence type="ECO:0000313" key="1">
    <source>
        <dbReference type="EMBL" id="KAF6301857.1"/>
    </source>
</evidence>
<sequence>MSFGRIVTRLAWVAHRLVSSKTASQIGLTCFLQSTKSCTLQAQICFEVLSNFSHQMLEGKFANQKIGGLPITSNFTGCHGTRPVTMRLLHPSIEGVLLRAALVTSCFTTCGFAARLVCMSRGIETPLLTLLRLQLGQLEAVLVLEADQGAAPAVNTILTHTF</sequence>
<dbReference type="EMBL" id="JACAGC010000019">
    <property type="protein sequence ID" value="KAF6301857.1"/>
    <property type="molecule type" value="Genomic_DNA"/>
</dbReference>
<evidence type="ECO:0000313" key="2">
    <source>
        <dbReference type="Proteomes" id="UP000585614"/>
    </source>
</evidence>
<protein>
    <submittedName>
        <fullName evidence="1">Uncharacterized protein</fullName>
    </submittedName>
</protein>
<dbReference type="Proteomes" id="UP000585614">
    <property type="component" value="Unassembled WGS sequence"/>
</dbReference>
<dbReference type="AlphaFoldDB" id="A0A7J7TN86"/>
<proteinExistence type="predicted"/>